<accession>A0A1H4CKP0</accession>
<dbReference type="Pfam" id="PF07869">
    <property type="entry name" value="DUF1656"/>
    <property type="match status" value="1"/>
</dbReference>
<keyword evidence="3 5" id="KW-1133">Transmembrane helix</keyword>
<evidence type="ECO:0000313" key="7">
    <source>
        <dbReference type="Proteomes" id="UP000198638"/>
    </source>
</evidence>
<keyword evidence="7" id="KW-1185">Reference proteome</keyword>
<dbReference type="EMBL" id="FNRQ01000002">
    <property type="protein sequence ID" value="SEA60880.1"/>
    <property type="molecule type" value="Genomic_DNA"/>
</dbReference>
<keyword evidence="2 5" id="KW-0812">Transmembrane</keyword>
<gene>
    <name evidence="6" type="ORF">SAMN05192564_102356</name>
</gene>
<reference evidence="7" key="1">
    <citation type="submission" date="2016-10" db="EMBL/GenBank/DDBJ databases">
        <authorList>
            <person name="Varghese N."/>
            <person name="Submissions S."/>
        </authorList>
    </citation>
    <scope>NUCLEOTIDE SEQUENCE [LARGE SCALE GENOMIC DNA]</scope>
    <source>
        <strain evidence="7">LMG 24000</strain>
    </source>
</reference>
<protein>
    <recommendedName>
        <fullName evidence="8">DUF1656 domain-containing protein</fullName>
    </recommendedName>
</protein>
<evidence type="ECO:0000256" key="5">
    <source>
        <dbReference type="SAM" id="Phobius"/>
    </source>
</evidence>
<dbReference type="Proteomes" id="UP000198638">
    <property type="component" value="Unassembled WGS sequence"/>
</dbReference>
<dbReference type="STRING" id="83784.SAMN05192564_102356"/>
<proteinExistence type="predicted"/>
<evidence type="ECO:0000256" key="2">
    <source>
        <dbReference type="ARBA" id="ARBA00022692"/>
    </source>
</evidence>
<dbReference type="RefSeq" id="WP_090531904.1">
    <property type="nucleotide sequence ID" value="NZ_FNRQ01000002.1"/>
</dbReference>
<evidence type="ECO:0000313" key="6">
    <source>
        <dbReference type="EMBL" id="SEA60880.1"/>
    </source>
</evidence>
<dbReference type="PROSITE" id="PS51257">
    <property type="entry name" value="PROKAR_LIPOPROTEIN"/>
    <property type="match status" value="1"/>
</dbReference>
<dbReference type="InterPro" id="IPR012451">
    <property type="entry name" value="DUF1656"/>
</dbReference>
<evidence type="ECO:0000256" key="3">
    <source>
        <dbReference type="ARBA" id="ARBA00022989"/>
    </source>
</evidence>
<evidence type="ECO:0008006" key="8">
    <source>
        <dbReference type="Google" id="ProtNLM"/>
    </source>
</evidence>
<sequence length="69" mass="7740">MFRDIDVVGVFVPALAGLMFIAGCIFVVLRRALARTGFYRIVWHRSLLDLGLYVMVLGAVVSVSRWIGR</sequence>
<keyword evidence="1" id="KW-1003">Cell membrane</keyword>
<feature type="transmembrane region" description="Helical" evidence="5">
    <location>
        <begin position="50"/>
        <end position="68"/>
    </location>
</feature>
<feature type="transmembrane region" description="Helical" evidence="5">
    <location>
        <begin position="6"/>
        <end position="29"/>
    </location>
</feature>
<name>A0A1H4CKP0_9BURK</name>
<dbReference type="AlphaFoldDB" id="A0A1H4CKP0"/>
<evidence type="ECO:0000256" key="4">
    <source>
        <dbReference type="ARBA" id="ARBA00023136"/>
    </source>
</evidence>
<evidence type="ECO:0000256" key="1">
    <source>
        <dbReference type="ARBA" id="ARBA00022475"/>
    </source>
</evidence>
<keyword evidence="4 5" id="KW-0472">Membrane</keyword>
<dbReference type="OrthoDB" id="7021192at2"/>
<organism evidence="6 7">
    <name type="scientific">Paraburkholderia sartisoli</name>
    <dbReference type="NCBI Taxonomy" id="83784"/>
    <lineage>
        <taxon>Bacteria</taxon>
        <taxon>Pseudomonadati</taxon>
        <taxon>Pseudomonadota</taxon>
        <taxon>Betaproteobacteria</taxon>
        <taxon>Burkholderiales</taxon>
        <taxon>Burkholderiaceae</taxon>
        <taxon>Paraburkholderia</taxon>
    </lineage>
</organism>